<dbReference type="Proteomes" id="UP000186385">
    <property type="component" value="Unassembled WGS sequence"/>
</dbReference>
<evidence type="ECO:0000313" key="1">
    <source>
        <dbReference type="EMBL" id="SIR11131.1"/>
    </source>
</evidence>
<dbReference type="STRING" id="1017273.SAMN05443094_105198"/>
<dbReference type="EMBL" id="FTLX01000005">
    <property type="protein sequence ID" value="SIR11131.1"/>
    <property type="molecule type" value="Genomic_DNA"/>
</dbReference>
<protein>
    <submittedName>
        <fullName evidence="1">Uncharacterized protein</fullName>
    </submittedName>
</protein>
<gene>
    <name evidence="1" type="ORF">SAMN05443094_105198</name>
</gene>
<sequence>MKRNDYFMLATVFVGFLVFGFSENVKGPAIPLICLIA</sequence>
<accession>A0A1N6Y9G1</accession>
<name>A0A1N6Y9G1_9BACI</name>
<organism evidence="1 2">
    <name type="scientific">Domibacillus enclensis</name>
    <dbReference type="NCBI Taxonomy" id="1017273"/>
    <lineage>
        <taxon>Bacteria</taxon>
        <taxon>Bacillati</taxon>
        <taxon>Bacillota</taxon>
        <taxon>Bacilli</taxon>
        <taxon>Bacillales</taxon>
        <taxon>Bacillaceae</taxon>
        <taxon>Domibacillus</taxon>
    </lineage>
</organism>
<evidence type="ECO:0000313" key="2">
    <source>
        <dbReference type="Proteomes" id="UP000186385"/>
    </source>
</evidence>
<proteinExistence type="predicted"/>
<dbReference type="AlphaFoldDB" id="A0A1N6Y9G1"/>
<reference evidence="1 2" key="1">
    <citation type="submission" date="2017-01" db="EMBL/GenBank/DDBJ databases">
        <authorList>
            <person name="Mah S.A."/>
            <person name="Swanson W.J."/>
            <person name="Moy G.W."/>
            <person name="Vacquier V.D."/>
        </authorList>
    </citation>
    <scope>NUCLEOTIDE SEQUENCE [LARGE SCALE GENOMIC DNA]</scope>
    <source>
        <strain evidence="1 2">NIO-1016</strain>
    </source>
</reference>